<protein>
    <submittedName>
        <fullName evidence="1">Uncharacterized protein</fullName>
    </submittedName>
</protein>
<gene>
    <name evidence="1" type="ORF">H6G74_29140</name>
</gene>
<evidence type="ECO:0000313" key="1">
    <source>
        <dbReference type="EMBL" id="MBD2598363.1"/>
    </source>
</evidence>
<dbReference type="EMBL" id="JACJTB010000069">
    <property type="protein sequence ID" value="MBD2598363.1"/>
    <property type="molecule type" value="Genomic_DNA"/>
</dbReference>
<sequence length="72" mass="8404">MDSLQQSAKYVSAIDLAKITIESITRVFSQTISYQQNSISCPEDVSDNRTQADRLRQRREMEEYIAKYAKRK</sequence>
<comment type="caution">
    <text evidence="1">The sequence shown here is derived from an EMBL/GenBank/DDBJ whole genome shotgun (WGS) entry which is preliminary data.</text>
</comment>
<reference evidence="1 2" key="1">
    <citation type="journal article" date="2020" name="ISME J.">
        <title>Comparative genomics reveals insights into cyanobacterial evolution and habitat adaptation.</title>
        <authorList>
            <person name="Chen M.Y."/>
            <person name="Teng W.K."/>
            <person name="Zhao L."/>
            <person name="Hu C.X."/>
            <person name="Zhou Y.K."/>
            <person name="Han B.P."/>
            <person name="Song L.R."/>
            <person name="Shu W.S."/>
        </authorList>
    </citation>
    <scope>NUCLEOTIDE SEQUENCE [LARGE SCALE GENOMIC DNA]</scope>
    <source>
        <strain evidence="1 2">FACHB-130</strain>
    </source>
</reference>
<evidence type="ECO:0000313" key="2">
    <source>
        <dbReference type="Proteomes" id="UP000603457"/>
    </source>
</evidence>
<organism evidence="1 2">
    <name type="scientific">Nostoc spongiaeforme FACHB-130</name>
    <dbReference type="NCBI Taxonomy" id="1357510"/>
    <lineage>
        <taxon>Bacteria</taxon>
        <taxon>Bacillati</taxon>
        <taxon>Cyanobacteriota</taxon>
        <taxon>Cyanophyceae</taxon>
        <taxon>Nostocales</taxon>
        <taxon>Nostocaceae</taxon>
        <taxon>Nostoc</taxon>
    </lineage>
</organism>
<name>A0ABR8G543_9NOSO</name>
<accession>A0ABR8G543</accession>
<keyword evidence="2" id="KW-1185">Reference proteome</keyword>
<dbReference type="RefSeq" id="WP_190971028.1">
    <property type="nucleotide sequence ID" value="NZ_JACJTB010000069.1"/>
</dbReference>
<proteinExistence type="predicted"/>
<dbReference type="Proteomes" id="UP000603457">
    <property type="component" value="Unassembled WGS sequence"/>
</dbReference>